<dbReference type="PANTHER" id="PTHR43185:SF1">
    <property type="entry name" value="FE(2+) TRANSPORTER FEOB"/>
    <property type="match status" value="1"/>
</dbReference>
<keyword evidence="5" id="KW-0410">Iron transport</keyword>
<comment type="caution">
    <text evidence="17">The sequence shown here is derived from an EMBL/GenBank/DDBJ whole genome shotgun (WGS) entry which is preliminary data.</text>
</comment>
<dbReference type="InterPro" id="IPR005225">
    <property type="entry name" value="Small_GTP-bd"/>
</dbReference>
<reference evidence="17" key="2">
    <citation type="journal article" date="2021" name="PeerJ">
        <title>Extensive microbial diversity within the chicken gut microbiome revealed by metagenomics and culture.</title>
        <authorList>
            <person name="Gilroy R."/>
            <person name="Ravi A."/>
            <person name="Getino M."/>
            <person name="Pursley I."/>
            <person name="Horton D.L."/>
            <person name="Alikhan N.F."/>
            <person name="Baker D."/>
            <person name="Gharbi K."/>
            <person name="Hall N."/>
            <person name="Watson M."/>
            <person name="Adriaenssens E.M."/>
            <person name="Foster-Nyarko E."/>
            <person name="Jarju S."/>
            <person name="Secka A."/>
            <person name="Antonio M."/>
            <person name="Oren A."/>
            <person name="Chaudhuri R.R."/>
            <person name="La Ragione R."/>
            <person name="Hildebrand F."/>
            <person name="Pallen M.J."/>
        </authorList>
    </citation>
    <scope>NUCLEOTIDE SEQUENCE</scope>
    <source>
        <strain evidence="17">ChiGjej1B1-2707</strain>
    </source>
</reference>
<name>A0A9D1D4A7_9ACTN</name>
<feature type="transmembrane region" description="Helical" evidence="15">
    <location>
        <begin position="674"/>
        <end position="694"/>
    </location>
</feature>
<dbReference type="EMBL" id="DVGB01000044">
    <property type="protein sequence ID" value="HIR01352.1"/>
    <property type="molecule type" value="Genomic_DNA"/>
</dbReference>
<feature type="transmembrane region" description="Helical" evidence="15">
    <location>
        <begin position="779"/>
        <end position="799"/>
    </location>
</feature>
<evidence type="ECO:0000259" key="16">
    <source>
        <dbReference type="PROSITE" id="PS51711"/>
    </source>
</evidence>
<dbReference type="InterPro" id="IPR041069">
    <property type="entry name" value="FeoB_Cyto"/>
</dbReference>
<evidence type="ECO:0000256" key="4">
    <source>
        <dbReference type="ARBA" id="ARBA00022475"/>
    </source>
</evidence>
<dbReference type="NCBIfam" id="TIGR00231">
    <property type="entry name" value="small_GTP"/>
    <property type="match status" value="1"/>
</dbReference>
<feature type="transmembrane region" description="Helical" evidence="15">
    <location>
        <begin position="636"/>
        <end position="654"/>
    </location>
</feature>
<feature type="transmembrane region" description="Helical" evidence="15">
    <location>
        <begin position="515"/>
        <end position="535"/>
    </location>
</feature>
<feature type="domain" description="FeoB-type G" evidence="16">
    <location>
        <begin position="2"/>
        <end position="163"/>
    </location>
</feature>
<evidence type="ECO:0000256" key="12">
    <source>
        <dbReference type="ARBA" id="ARBA00023134"/>
    </source>
</evidence>
<keyword evidence="12" id="KW-0342">GTP-binding</keyword>
<evidence type="ECO:0000256" key="1">
    <source>
        <dbReference type="ARBA" id="ARBA00004429"/>
    </source>
</evidence>
<dbReference type="Pfam" id="PF02421">
    <property type="entry name" value="FeoB_N"/>
    <property type="match status" value="1"/>
</dbReference>
<feature type="transmembrane region" description="Helical" evidence="15">
    <location>
        <begin position="811"/>
        <end position="830"/>
    </location>
</feature>
<evidence type="ECO:0000256" key="13">
    <source>
        <dbReference type="ARBA" id="ARBA00023136"/>
    </source>
</evidence>
<dbReference type="InterPro" id="IPR011642">
    <property type="entry name" value="Gate_dom"/>
</dbReference>
<dbReference type="Pfam" id="PF07670">
    <property type="entry name" value="Gate"/>
    <property type="match status" value="2"/>
</dbReference>
<sequence length="850" mass="91486">MGIRVALAGNPNCGKTTLFNNLTGANQYVGNWPGVTVERKEGTYVRNKEVAIVDLPGIYSLSPYSPEEIVSREYLIDDRPDVVINLVDATNLERNLYLTTQILTLGLPVVMALNMMDVVEKNGDKIDVEGLSEKLGCPIVGISALRNRGTEELMAAVEKAAQSHQPAAPRLSFTKSLADAVMQVEGILGSAVDDGLKTWYAIKMLEGEGRTEARLKLPEEKTAQIAKVREMLEAEYDDDIESIVTSERYDMISDITAKTVRSSGKSLSTTQKIDRVVTNRILGLPIFIAIMFFVYWLSISIGTGVVTDWANDGISGDGWLYTGGAAYEEAVGEWEGQQAEAEAYLAAAEEAGLDVEGYTAAMEVAEPEDASDAEAVAAYDEAQATIAAFMEEAETANVVGELEDEETGEVSSVDYAAFAAAAAAEEPDPSTFGLFIPGLTPVIANALSAANAADWVQSLVLDGIVAGVGAVIGFIPQLIILFLLLAILEGCGYMARVAFVMDRIFRRFGLSGKSFIPMLIASGCGVPAVMATKAIENERDRRMTVMTTTMIPCGAKMPIIALVFGALAGGNYEETWWVAPMFYFLGLAAIIVSCIILKKTKMFAGETMPFVMELPHYHIPTVKSVLMSTWERVKGYIVKAGTIIFLSSVVIWFLSSFGFYEGSFGLLDTEVDDYMQYSLMAYVGNAICWLFAPLGFGTWDAAVTSITGLVAKENVVATVGILTSMADAGEADPNLWASFMAMLGGSSAAVMAFCAFNLLCAPCFAAIGTIRREMASAKWTWFAIGYLTVFAWCIGVIIYQLGGLVTGEVAFGPFTILALALLAGLLFLLFRPMPKRDEVVVGKVLEGEAA</sequence>
<evidence type="ECO:0000256" key="8">
    <source>
        <dbReference type="ARBA" id="ARBA00022741"/>
    </source>
</evidence>
<dbReference type="GO" id="GO:0015093">
    <property type="term" value="F:ferrous iron transmembrane transporter activity"/>
    <property type="evidence" value="ECO:0007669"/>
    <property type="project" value="InterPro"/>
</dbReference>
<keyword evidence="11" id="KW-0406">Ion transport</keyword>
<accession>A0A9D1D4A7</accession>
<evidence type="ECO:0000256" key="9">
    <source>
        <dbReference type="ARBA" id="ARBA00022989"/>
    </source>
</evidence>
<dbReference type="CDD" id="cd01879">
    <property type="entry name" value="FeoB"/>
    <property type="match status" value="1"/>
</dbReference>
<feature type="transmembrane region" description="Helical" evidence="15">
    <location>
        <begin position="735"/>
        <end position="767"/>
    </location>
</feature>
<evidence type="ECO:0000313" key="17">
    <source>
        <dbReference type="EMBL" id="HIR01352.1"/>
    </source>
</evidence>
<reference evidence="17" key="1">
    <citation type="submission" date="2020-10" db="EMBL/GenBank/DDBJ databases">
        <authorList>
            <person name="Gilroy R."/>
        </authorList>
    </citation>
    <scope>NUCLEOTIDE SEQUENCE</scope>
    <source>
        <strain evidence="17">ChiGjej1B1-2707</strain>
    </source>
</reference>
<keyword evidence="6" id="KW-0997">Cell inner membrane</keyword>
<evidence type="ECO:0000256" key="3">
    <source>
        <dbReference type="ARBA" id="ARBA00022448"/>
    </source>
</evidence>
<keyword evidence="9 15" id="KW-1133">Transmembrane helix</keyword>
<keyword evidence="10" id="KW-0408">Iron</keyword>
<dbReference type="InterPro" id="IPR027417">
    <property type="entry name" value="P-loop_NTPase"/>
</dbReference>
<dbReference type="Gene3D" id="3.40.50.300">
    <property type="entry name" value="P-loop containing nucleotide triphosphate hydrolases"/>
    <property type="match status" value="1"/>
</dbReference>
<evidence type="ECO:0000256" key="11">
    <source>
        <dbReference type="ARBA" id="ARBA00023065"/>
    </source>
</evidence>
<protein>
    <recommendedName>
        <fullName evidence="2">Fe(2+) transporter FeoB</fullName>
    </recommendedName>
    <alternativeName>
        <fullName evidence="14">Ferrous iron transport protein B</fullName>
    </alternativeName>
</protein>
<dbReference type="InterPro" id="IPR011640">
    <property type="entry name" value="Fe2_transport_prot_B_C"/>
</dbReference>
<dbReference type="GO" id="GO:0005886">
    <property type="term" value="C:plasma membrane"/>
    <property type="evidence" value="ECO:0007669"/>
    <property type="project" value="UniProtKB-SubCell"/>
</dbReference>
<feature type="transmembrane region" description="Helical" evidence="15">
    <location>
        <begin position="547"/>
        <end position="570"/>
    </location>
</feature>
<dbReference type="InterPro" id="IPR050860">
    <property type="entry name" value="FeoB_GTPase"/>
</dbReference>
<dbReference type="Gene3D" id="1.10.287.1770">
    <property type="match status" value="1"/>
</dbReference>
<evidence type="ECO:0000313" key="18">
    <source>
        <dbReference type="Proteomes" id="UP000824261"/>
    </source>
</evidence>
<dbReference type="InterPro" id="IPR030389">
    <property type="entry name" value="G_FEOB_dom"/>
</dbReference>
<dbReference type="Proteomes" id="UP000824261">
    <property type="component" value="Unassembled WGS sequence"/>
</dbReference>
<keyword evidence="7 15" id="KW-0812">Transmembrane</keyword>
<feature type="transmembrane region" description="Helical" evidence="15">
    <location>
        <begin position="701"/>
        <end position="723"/>
    </location>
</feature>
<feature type="transmembrane region" description="Helical" evidence="15">
    <location>
        <begin position="576"/>
        <end position="597"/>
    </location>
</feature>
<dbReference type="AlphaFoldDB" id="A0A9D1D4A7"/>
<gene>
    <name evidence="17" type="ORF">IAA69_03725</name>
</gene>
<dbReference type="FunFam" id="3.40.50.300:FF:000426">
    <property type="entry name" value="Ferrous iron transport protein B"/>
    <property type="match status" value="1"/>
</dbReference>
<evidence type="ECO:0000256" key="7">
    <source>
        <dbReference type="ARBA" id="ARBA00022692"/>
    </source>
</evidence>
<dbReference type="SUPFAM" id="SSF52540">
    <property type="entry name" value="P-loop containing nucleoside triphosphate hydrolases"/>
    <property type="match status" value="1"/>
</dbReference>
<evidence type="ECO:0000256" key="14">
    <source>
        <dbReference type="ARBA" id="ARBA00031200"/>
    </source>
</evidence>
<feature type="transmembrane region" description="Helical" evidence="15">
    <location>
        <begin position="281"/>
        <end position="299"/>
    </location>
</feature>
<dbReference type="Pfam" id="PF07664">
    <property type="entry name" value="FeoB_C"/>
    <property type="match status" value="1"/>
</dbReference>
<evidence type="ECO:0000256" key="2">
    <source>
        <dbReference type="ARBA" id="ARBA00022371"/>
    </source>
</evidence>
<dbReference type="PANTHER" id="PTHR43185">
    <property type="entry name" value="FERROUS IRON TRANSPORT PROTEIN B"/>
    <property type="match status" value="1"/>
</dbReference>
<keyword evidence="8" id="KW-0547">Nucleotide-binding</keyword>
<keyword evidence="13 15" id="KW-0472">Membrane</keyword>
<dbReference type="Pfam" id="PF17910">
    <property type="entry name" value="FeoB_Cyto"/>
    <property type="match status" value="1"/>
</dbReference>
<evidence type="ECO:0000256" key="10">
    <source>
        <dbReference type="ARBA" id="ARBA00023004"/>
    </source>
</evidence>
<comment type="subcellular location">
    <subcellularLocation>
        <location evidence="1">Cell inner membrane</location>
        <topology evidence="1">Multi-pass membrane protein</topology>
    </subcellularLocation>
</comment>
<dbReference type="GO" id="GO:0005525">
    <property type="term" value="F:GTP binding"/>
    <property type="evidence" value="ECO:0007669"/>
    <property type="project" value="UniProtKB-KW"/>
</dbReference>
<dbReference type="PROSITE" id="PS51711">
    <property type="entry name" value="G_FEOB"/>
    <property type="match status" value="1"/>
</dbReference>
<evidence type="ECO:0000256" key="6">
    <source>
        <dbReference type="ARBA" id="ARBA00022519"/>
    </source>
</evidence>
<organism evidence="17 18">
    <name type="scientific">Candidatus Aveggerthella stercoripullorum</name>
    <dbReference type="NCBI Taxonomy" id="2840688"/>
    <lineage>
        <taxon>Bacteria</taxon>
        <taxon>Bacillati</taxon>
        <taxon>Actinomycetota</taxon>
        <taxon>Coriobacteriia</taxon>
        <taxon>Eggerthellales</taxon>
        <taxon>Eggerthellaceae</taxon>
        <taxon>Eggerthellaceae incertae sedis</taxon>
        <taxon>Candidatus Aveggerthella</taxon>
    </lineage>
</organism>
<keyword evidence="3" id="KW-0813">Transport</keyword>
<evidence type="ECO:0000256" key="5">
    <source>
        <dbReference type="ARBA" id="ARBA00022496"/>
    </source>
</evidence>
<evidence type="ECO:0000256" key="15">
    <source>
        <dbReference type="SAM" id="Phobius"/>
    </source>
</evidence>
<feature type="transmembrane region" description="Helical" evidence="15">
    <location>
        <begin position="464"/>
        <end position="495"/>
    </location>
</feature>
<keyword evidence="4" id="KW-1003">Cell membrane</keyword>
<feature type="transmembrane region" description="Helical" evidence="15">
    <location>
        <begin position="432"/>
        <end position="452"/>
    </location>
</feature>
<proteinExistence type="predicted"/>